<evidence type="ECO:0000313" key="1">
    <source>
        <dbReference type="EMBL" id="AQT70094.1"/>
    </source>
</evidence>
<dbReference type="AlphaFoldDB" id="A0A1U9NQT2"/>
<proteinExistence type="predicted"/>
<dbReference type="EMBL" id="CP019791">
    <property type="protein sequence ID" value="AQT70094.1"/>
    <property type="molecule type" value="Genomic_DNA"/>
</dbReference>
<organism evidence="1 2">
    <name type="scientific">Anaerohalosphaera lusitana</name>
    <dbReference type="NCBI Taxonomy" id="1936003"/>
    <lineage>
        <taxon>Bacteria</taxon>
        <taxon>Pseudomonadati</taxon>
        <taxon>Planctomycetota</taxon>
        <taxon>Phycisphaerae</taxon>
        <taxon>Sedimentisphaerales</taxon>
        <taxon>Anaerohalosphaeraceae</taxon>
        <taxon>Anaerohalosphaera</taxon>
    </lineage>
</organism>
<dbReference type="OrthoDB" id="9775658at2"/>
<reference evidence="2" key="1">
    <citation type="submission" date="2017-02" db="EMBL/GenBank/DDBJ databases">
        <title>Comparative genomics and description of representatives of a novel lineage of planctomycetes thriving in anoxic sediments.</title>
        <authorList>
            <person name="Spring S."/>
            <person name="Bunk B."/>
            <person name="Sproer C."/>
        </authorList>
    </citation>
    <scope>NUCLEOTIDE SEQUENCE [LARGE SCALE GENOMIC DNA]</scope>
    <source>
        <strain evidence="2">ST-NAGAB-D1</strain>
    </source>
</reference>
<evidence type="ECO:0000313" key="2">
    <source>
        <dbReference type="Proteomes" id="UP000189674"/>
    </source>
</evidence>
<sequence>MKTQEKTPGVLEVIDFCRQHGFEAELVGKWVWVRFDKRPDQATRRALKDIGFRWSKRRGRWAHNCGHPTKSARESDPWQKYHTRIVSRKGGAA</sequence>
<dbReference type="KEGG" id="alus:STSP2_03296"/>
<dbReference type="RefSeq" id="WP_146663713.1">
    <property type="nucleotide sequence ID" value="NZ_CP019791.1"/>
</dbReference>
<accession>A0A1U9NQT2</accession>
<protein>
    <submittedName>
        <fullName evidence="1">Uncharacterized protein</fullName>
    </submittedName>
</protein>
<dbReference type="Proteomes" id="UP000189674">
    <property type="component" value="Chromosome"/>
</dbReference>
<dbReference type="STRING" id="1936003.STSP2_03296"/>
<gene>
    <name evidence="1" type="ORF">STSP2_03296</name>
</gene>
<keyword evidence="2" id="KW-1185">Reference proteome</keyword>
<name>A0A1U9NQT2_9BACT</name>